<evidence type="ECO:0000256" key="3">
    <source>
        <dbReference type="ARBA" id="ARBA00020392"/>
    </source>
</evidence>
<reference evidence="11 12" key="1">
    <citation type="submission" date="2019-05" db="EMBL/GenBank/DDBJ databases">
        <authorList>
            <person name="Chen C."/>
        </authorList>
    </citation>
    <scope>NUCLEOTIDE SEQUENCE [LARGE SCALE GENOMIC DNA]</scope>
    <source>
        <strain evidence="11 12">HB172198</strain>
    </source>
</reference>
<dbReference type="GO" id="GO:0044781">
    <property type="term" value="P:bacterial-type flagellum organization"/>
    <property type="evidence" value="ECO:0007669"/>
    <property type="project" value="UniProtKB-KW"/>
</dbReference>
<comment type="subcellular location">
    <subcellularLocation>
        <location evidence="1">Cell membrane</location>
        <topology evidence="1">Peripheral membrane protein</topology>
        <orientation evidence="1">Cytoplasmic side</orientation>
    </subcellularLocation>
</comment>
<keyword evidence="11" id="KW-0966">Cell projection</keyword>
<dbReference type="OrthoDB" id="2678901at2"/>
<keyword evidence="4" id="KW-0813">Transport</keyword>
<evidence type="ECO:0000256" key="5">
    <source>
        <dbReference type="ARBA" id="ARBA00022475"/>
    </source>
</evidence>
<dbReference type="Pfam" id="PF02050">
    <property type="entry name" value="FliJ"/>
    <property type="match status" value="1"/>
</dbReference>
<keyword evidence="11" id="KW-0282">Flagellum</keyword>
<proteinExistence type="inferred from homology"/>
<dbReference type="NCBIfam" id="TIGR02473">
    <property type="entry name" value="flagell_FliJ"/>
    <property type="match status" value="1"/>
</dbReference>
<dbReference type="InterPro" id="IPR053716">
    <property type="entry name" value="Flag_assembly_chemotaxis_eff"/>
</dbReference>
<protein>
    <recommendedName>
        <fullName evidence="3">Flagellar FliJ protein</fullName>
    </recommendedName>
</protein>
<keyword evidence="5" id="KW-1003">Cell membrane</keyword>
<evidence type="ECO:0000256" key="1">
    <source>
        <dbReference type="ARBA" id="ARBA00004413"/>
    </source>
</evidence>
<keyword evidence="10" id="KW-1006">Bacterial flagellum protein export</keyword>
<accession>A0A4P8XNQ7</accession>
<dbReference type="GO" id="GO:0015031">
    <property type="term" value="P:protein transport"/>
    <property type="evidence" value="ECO:0007669"/>
    <property type="project" value="UniProtKB-KW"/>
</dbReference>
<evidence type="ECO:0000256" key="9">
    <source>
        <dbReference type="ARBA" id="ARBA00023136"/>
    </source>
</evidence>
<evidence type="ECO:0000313" key="12">
    <source>
        <dbReference type="Proteomes" id="UP000300879"/>
    </source>
</evidence>
<dbReference type="KEGG" id="palo:E6C60_2509"/>
<organism evidence="11 12">
    <name type="scientific">Paenibacillus algicola</name>
    <dbReference type="NCBI Taxonomy" id="2565926"/>
    <lineage>
        <taxon>Bacteria</taxon>
        <taxon>Bacillati</taxon>
        <taxon>Bacillota</taxon>
        <taxon>Bacilli</taxon>
        <taxon>Bacillales</taxon>
        <taxon>Paenibacillaceae</taxon>
        <taxon>Paenibacillus</taxon>
    </lineage>
</organism>
<sequence length="147" mass="17284">MRFHYAFQKIVDLKGNEKAQAEWMLSAAIGELKAQEQNLHQLLQKRDEIGHSLQQAAQKSTPISEMCRLQSYAEYLDTLIEQKNTDIEQAHSNVKHKQGKLTEKMLDEKVWMKAREKSLEKFRHESLLREQNELDELATVRYTVQSR</sequence>
<evidence type="ECO:0000256" key="4">
    <source>
        <dbReference type="ARBA" id="ARBA00022448"/>
    </source>
</evidence>
<dbReference type="AlphaFoldDB" id="A0A4P8XNQ7"/>
<evidence type="ECO:0000256" key="2">
    <source>
        <dbReference type="ARBA" id="ARBA00010004"/>
    </source>
</evidence>
<dbReference type="Gene3D" id="1.10.287.1700">
    <property type="match status" value="1"/>
</dbReference>
<dbReference type="GO" id="GO:0071973">
    <property type="term" value="P:bacterial-type flagellum-dependent cell motility"/>
    <property type="evidence" value="ECO:0007669"/>
    <property type="project" value="InterPro"/>
</dbReference>
<name>A0A4P8XNQ7_9BACL</name>
<dbReference type="InterPro" id="IPR012823">
    <property type="entry name" value="Flagell_FliJ"/>
</dbReference>
<dbReference type="EMBL" id="CP040396">
    <property type="protein sequence ID" value="QCT03221.1"/>
    <property type="molecule type" value="Genomic_DNA"/>
</dbReference>
<evidence type="ECO:0000256" key="6">
    <source>
        <dbReference type="ARBA" id="ARBA00022500"/>
    </source>
</evidence>
<dbReference type="Proteomes" id="UP000300879">
    <property type="component" value="Chromosome"/>
</dbReference>
<keyword evidence="6" id="KW-0145">Chemotaxis</keyword>
<keyword evidence="12" id="KW-1185">Reference proteome</keyword>
<dbReference type="GO" id="GO:0005886">
    <property type="term" value="C:plasma membrane"/>
    <property type="evidence" value="ECO:0007669"/>
    <property type="project" value="UniProtKB-SubCell"/>
</dbReference>
<dbReference type="RefSeq" id="WP_138226126.1">
    <property type="nucleotide sequence ID" value="NZ_CP040396.1"/>
</dbReference>
<evidence type="ECO:0000256" key="7">
    <source>
        <dbReference type="ARBA" id="ARBA00022795"/>
    </source>
</evidence>
<keyword evidence="8" id="KW-0653">Protein transport</keyword>
<keyword evidence="9" id="KW-0472">Membrane</keyword>
<keyword evidence="11" id="KW-0969">Cilium</keyword>
<evidence type="ECO:0000256" key="10">
    <source>
        <dbReference type="ARBA" id="ARBA00023225"/>
    </source>
</evidence>
<dbReference type="GO" id="GO:0009288">
    <property type="term" value="C:bacterial-type flagellum"/>
    <property type="evidence" value="ECO:0007669"/>
    <property type="project" value="InterPro"/>
</dbReference>
<comment type="similarity">
    <text evidence="2">Belongs to the FliJ family.</text>
</comment>
<evidence type="ECO:0000313" key="11">
    <source>
        <dbReference type="EMBL" id="QCT03221.1"/>
    </source>
</evidence>
<dbReference type="GO" id="GO:0006935">
    <property type="term" value="P:chemotaxis"/>
    <property type="evidence" value="ECO:0007669"/>
    <property type="project" value="UniProtKB-KW"/>
</dbReference>
<keyword evidence="7" id="KW-1005">Bacterial flagellum biogenesis</keyword>
<evidence type="ECO:0000256" key="8">
    <source>
        <dbReference type="ARBA" id="ARBA00022927"/>
    </source>
</evidence>
<gene>
    <name evidence="11" type="ORF">E6C60_2509</name>
</gene>